<feature type="transmembrane region" description="Helical" evidence="6">
    <location>
        <begin position="92"/>
        <end position="114"/>
    </location>
</feature>
<dbReference type="EMBL" id="CDPU01000032">
    <property type="protein sequence ID" value="CEO53034.1"/>
    <property type="molecule type" value="Genomic_DNA"/>
</dbReference>
<dbReference type="AlphaFoldDB" id="A0A0B7K776"/>
<feature type="transmembrane region" description="Helical" evidence="6">
    <location>
        <begin position="256"/>
        <end position="278"/>
    </location>
</feature>
<feature type="transmembrane region" description="Helical" evidence="6">
    <location>
        <begin position="422"/>
        <end position="440"/>
    </location>
</feature>
<evidence type="ECO:0000313" key="7">
    <source>
        <dbReference type="EMBL" id="CEO53034.1"/>
    </source>
</evidence>
<evidence type="ECO:0000256" key="3">
    <source>
        <dbReference type="ARBA" id="ARBA00022989"/>
    </source>
</evidence>
<feature type="transmembrane region" description="Helical" evidence="6">
    <location>
        <begin position="392"/>
        <end position="410"/>
    </location>
</feature>
<proteinExistence type="predicted"/>
<feature type="transmembrane region" description="Helical" evidence="6">
    <location>
        <begin position="143"/>
        <end position="169"/>
    </location>
</feature>
<name>A0A0B7K776_BIOOC</name>
<evidence type="ECO:0000256" key="1">
    <source>
        <dbReference type="ARBA" id="ARBA00004141"/>
    </source>
</evidence>
<organism evidence="7">
    <name type="scientific">Bionectria ochroleuca</name>
    <name type="common">Gliocladium roseum</name>
    <dbReference type="NCBI Taxonomy" id="29856"/>
    <lineage>
        <taxon>Eukaryota</taxon>
        <taxon>Fungi</taxon>
        <taxon>Dikarya</taxon>
        <taxon>Ascomycota</taxon>
        <taxon>Pezizomycotina</taxon>
        <taxon>Sordariomycetes</taxon>
        <taxon>Hypocreomycetidae</taxon>
        <taxon>Hypocreales</taxon>
        <taxon>Bionectriaceae</taxon>
        <taxon>Clonostachys</taxon>
    </lineage>
</organism>
<keyword evidence="3 6" id="KW-1133">Transmembrane helix</keyword>
<dbReference type="InterPro" id="IPR050598">
    <property type="entry name" value="AminoAcid_Transporter"/>
</dbReference>
<dbReference type="GO" id="GO:0015179">
    <property type="term" value="F:L-amino acid transmembrane transporter activity"/>
    <property type="evidence" value="ECO:0007669"/>
    <property type="project" value="TreeGrafter"/>
</dbReference>
<dbReference type="Pfam" id="PF13520">
    <property type="entry name" value="AA_permease_2"/>
    <property type="match status" value="1"/>
</dbReference>
<dbReference type="InterPro" id="IPR002293">
    <property type="entry name" value="AA/rel_permease1"/>
</dbReference>
<feature type="transmembrane region" description="Helical" evidence="6">
    <location>
        <begin position="181"/>
        <end position="201"/>
    </location>
</feature>
<comment type="subcellular location">
    <subcellularLocation>
        <location evidence="1">Membrane</location>
        <topology evidence="1">Multi-pass membrane protein</topology>
    </subcellularLocation>
</comment>
<feature type="transmembrane region" description="Helical" evidence="6">
    <location>
        <begin position="60"/>
        <end position="80"/>
    </location>
</feature>
<sequence length="540" mass="58684">MESQNFQMDKHKADLGSEAIQPSDNHVSPEDTKLGEIDKSLQAGELTMEEDTAGGMGRHLGLFSTTLLILGRIIGTGIFSTPSSITKSTGSVGAALLIWVLGFAISMAGMFVWLEFGSMFPRSGGEKVYLEASYRYPKSLATVVYAVYTVSLGFTATGAISFASYMWVAGNKTSSEWQQRGVAAAAVAGTCLIHSFAPRFGIMFMNAISSLKVFTLLFLIVSGWAVMGGAISKEKIPDPFASFENAFEGSSRGGNAYATALFKVLFAFAGWQNAAYVLNEVKDPVRTLRIAGPVALTISGVLYLLANVSYYAAGTPAEISKSGVTVAAYFFETVFNDAAKRAFSVLIAFSALGNVMTVTYAHSRINQELAKEGVIPFPQFWASTWPFGAPSAGLLLHFIPSFIMIVGVPFGDAYNFIINIEGYARSILFLLVVTGLFWLRKTKPLAHRPIRVWLPVAVLFLVGQAFLLVAPFLAPDKGTSDTSIVYWAYPLVGISVIIVGVIYWFIWKQALPKLFNYQLKEEKQVLEDGTVVTRFLKVAN</sequence>
<evidence type="ECO:0000256" key="5">
    <source>
        <dbReference type="SAM" id="MobiDB-lite"/>
    </source>
</evidence>
<dbReference type="PANTHER" id="PTHR11785">
    <property type="entry name" value="AMINO ACID TRANSPORTER"/>
    <property type="match status" value="1"/>
</dbReference>
<feature type="transmembrane region" description="Helical" evidence="6">
    <location>
        <begin position="290"/>
        <end position="313"/>
    </location>
</feature>
<dbReference type="PANTHER" id="PTHR11785:SF382">
    <property type="entry name" value="LOW-AFFINITY METHIONINE PERMEASE"/>
    <property type="match status" value="1"/>
</dbReference>
<protein>
    <recommendedName>
        <fullName evidence="8">Amino acid permease/ SLC12A domain-containing protein</fullName>
    </recommendedName>
</protein>
<evidence type="ECO:0000256" key="2">
    <source>
        <dbReference type="ARBA" id="ARBA00022692"/>
    </source>
</evidence>
<reference evidence="7" key="1">
    <citation type="submission" date="2015-01" db="EMBL/GenBank/DDBJ databases">
        <authorList>
            <person name="Durling Mikael"/>
        </authorList>
    </citation>
    <scope>NUCLEOTIDE SEQUENCE</scope>
</reference>
<evidence type="ECO:0000256" key="6">
    <source>
        <dbReference type="SAM" id="Phobius"/>
    </source>
</evidence>
<evidence type="ECO:0000256" key="4">
    <source>
        <dbReference type="ARBA" id="ARBA00023136"/>
    </source>
</evidence>
<feature type="transmembrane region" description="Helical" evidence="6">
    <location>
        <begin position="342"/>
        <end position="361"/>
    </location>
</feature>
<dbReference type="GO" id="GO:0016020">
    <property type="term" value="C:membrane"/>
    <property type="evidence" value="ECO:0007669"/>
    <property type="project" value="UniProtKB-SubCell"/>
</dbReference>
<accession>A0A0B7K776</accession>
<dbReference type="Gene3D" id="1.20.1740.10">
    <property type="entry name" value="Amino acid/polyamine transporter I"/>
    <property type="match status" value="1"/>
</dbReference>
<gene>
    <name evidence="7" type="ORF">BN869_000009092_1</name>
</gene>
<keyword evidence="2 6" id="KW-0812">Transmembrane</keyword>
<feature type="transmembrane region" description="Helical" evidence="6">
    <location>
        <begin position="452"/>
        <end position="474"/>
    </location>
</feature>
<feature type="region of interest" description="Disordered" evidence="5">
    <location>
        <begin position="1"/>
        <end position="32"/>
    </location>
</feature>
<dbReference type="PIRSF" id="PIRSF006060">
    <property type="entry name" value="AA_transporter"/>
    <property type="match status" value="1"/>
</dbReference>
<keyword evidence="4 6" id="KW-0472">Membrane</keyword>
<evidence type="ECO:0008006" key="8">
    <source>
        <dbReference type="Google" id="ProtNLM"/>
    </source>
</evidence>
<feature type="transmembrane region" description="Helical" evidence="6">
    <location>
        <begin position="486"/>
        <end position="506"/>
    </location>
</feature>
<feature type="transmembrane region" description="Helical" evidence="6">
    <location>
        <begin position="213"/>
        <end position="231"/>
    </location>
</feature>